<proteinExistence type="predicted"/>
<dbReference type="AlphaFoldDB" id="A0A245ZJN6"/>
<gene>
    <name evidence="3" type="ORF">SPMU_23720</name>
</gene>
<feature type="transmembrane region" description="Helical" evidence="1">
    <location>
        <begin position="201"/>
        <end position="219"/>
    </location>
</feature>
<sequence length="352" mass="38588">MSIHLDLARGAAALMVLTGHAGQIGLLGDAWPLNDLFQHSAVVVFFVLSGLLIQQSASHPDMTLPRFVRARVARILPAAVFSIIFSTAILILMTWAGLTVLESGGRYGVSVSTIIMPLLFLSERLNGVGPPLNPPFWSLCYEVWFYLIFGLCVFTQGRVRVLLVASASMFADAHILLLMPTWLVGVATALYWERIRFTHPGSMFVLALLGFAVSQWSGLPHDVVWVASQLGINLTELRFSTFFITDFPGAVCVGWALVALRQLAIDPTRLKPVARRFAGMSFTLYLTHWPLLVLLKSCVGGMPASVEIVGAFIIPVAFALLLAPLLEVLLPRMLRRQDEPELRPPRTSGATV</sequence>
<dbReference type="PANTHER" id="PTHR23028">
    <property type="entry name" value="ACETYLTRANSFERASE"/>
    <property type="match status" value="1"/>
</dbReference>
<dbReference type="Pfam" id="PF01757">
    <property type="entry name" value="Acyl_transf_3"/>
    <property type="match status" value="1"/>
</dbReference>
<evidence type="ECO:0000313" key="3">
    <source>
        <dbReference type="EMBL" id="OWK29950.1"/>
    </source>
</evidence>
<evidence type="ECO:0000256" key="1">
    <source>
        <dbReference type="SAM" id="Phobius"/>
    </source>
</evidence>
<feature type="transmembrane region" description="Helical" evidence="1">
    <location>
        <begin position="281"/>
        <end position="302"/>
    </location>
</feature>
<keyword evidence="3" id="KW-0012">Acyltransferase</keyword>
<dbReference type="GO" id="GO:0016747">
    <property type="term" value="F:acyltransferase activity, transferring groups other than amino-acyl groups"/>
    <property type="evidence" value="ECO:0007669"/>
    <property type="project" value="InterPro"/>
</dbReference>
<feature type="domain" description="Acyltransferase 3" evidence="2">
    <location>
        <begin position="5"/>
        <end position="323"/>
    </location>
</feature>
<feature type="transmembrane region" description="Helical" evidence="1">
    <location>
        <begin position="37"/>
        <end position="54"/>
    </location>
</feature>
<keyword evidence="4" id="KW-1185">Reference proteome</keyword>
<dbReference type="InterPro" id="IPR050879">
    <property type="entry name" value="Acyltransferase_3"/>
</dbReference>
<feature type="transmembrane region" description="Helical" evidence="1">
    <location>
        <begin position="239"/>
        <end position="260"/>
    </location>
</feature>
<dbReference type="InterPro" id="IPR002656">
    <property type="entry name" value="Acyl_transf_3_dom"/>
</dbReference>
<reference evidence="3 4" key="1">
    <citation type="submission" date="2017-03" db="EMBL/GenBank/DDBJ databases">
        <title>Genome sequence of Sphingomonas mucosissima DSM 17494.</title>
        <authorList>
            <person name="Poehlein A."/>
            <person name="Wuebbeler J.H."/>
            <person name="Steinbuechel A."/>
            <person name="Daniel R."/>
        </authorList>
    </citation>
    <scope>NUCLEOTIDE SEQUENCE [LARGE SCALE GENOMIC DNA]</scope>
    <source>
        <strain evidence="3 4">DSM 17494</strain>
    </source>
</reference>
<dbReference type="Proteomes" id="UP000197783">
    <property type="component" value="Unassembled WGS sequence"/>
</dbReference>
<evidence type="ECO:0000259" key="2">
    <source>
        <dbReference type="Pfam" id="PF01757"/>
    </source>
</evidence>
<feature type="transmembrane region" description="Helical" evidence="1">
    <location>
        <begin position="104"/>
        <end position="122"/>
    </location>
</feature>
<feature type="transmembrane region" description="Helical" evidence="1">
    <location>
        <begin position="143"/>
        <end position="167"/>
    </location>
</feature>
<dbReference type="EMBL" id="NBBJ01000003">
    <property type="protein sequence ID" value="OWK29950.1"/>
    <property type="molecule type" value="Genomic_DNA"/>
</dbReference>
<feature type="transmembrane region" description="Helical" evidence="1">
    <location>
        <begin position="308"/>
        <end position="330"/>
    </location>
</feature>
<keyword evidence="1" id="KW-0812">Transmembrane</keyword>
<evidence type="ECO:0000313" key="4">
    <source>
        <dbReference type="Proteomes" id="UP000197783"/>
    </source>
</evidence>
<keyword evidence="1" id="KW-1133">Transmembrane helix</keyword>
<protein>
    <submittedName>
        <fullName evidence="3">Acyltransferase family protein</fullName>
    </submittedName>
</protein>
<keyword evidence="3" id="KW-0808">Transferase</keyword>
<name>A0A245ZJN6_9SPHN</name>
<feature type="transmembrane region" description="Helical" evidence="1">
    <location>
        <begin position="75"/>
        <end position="98"/>
    </location>
</feature>
<feature type="transmembrane region" description="Helical" evidence="1">
    <location>
        <begin position="173"/>
        <end position="192"/>
    </location>
</feature>
<keyword evidence="1" id="KW-0472">Membrane</keyword>
<organism evidence="3 4">
    <name type="scientific">Sphingomonas mucosissima</name>
    <dbReference type="NCBI Taxonomy" id="370959"/>
    <lineage>
        <taxon>Bacteria</taxon>
        <taxon>Pseudomonadati</taxon>
        <taxon>Pseudomonadota</taxon>
        <taxon>Alphaproteobacteria</taxon>
        <taxon>Sphingomonadales</taxon>
        <taxon>Sphingomonadaceae</taxon>
        <taxon>Sphingomonas</taxon>
    </lineage>
</organism>
<accession>A0A245ZJN6</accession>
<comment type="caution">
    <text evidence="3">The sequence shown here is derived from an EMBL/GenBank/DDBJ whole genome shotgun (WGS) entry which is preliminary data.</text>
</comment>